<accession>A0A137S4K2</accession>
<dbReference type="EMBL" id="LOCO01000024">
    <property type="protein sequence ID" value="KXO07362.1"/>
    <property type="molecule type" value="Genomic_DNA"/>
</dbReference>
<dbReference type="Gene3D" id="2.60.120.380">
    <property type="match status" value="1"/>
</dbReference>
<evidence type="ECO:0000313" key="2">
    <source>
        <dbReference type="Proteomes" id="UP000070282"/>
    </source>
</evidence>
<keyword evidence="2" id="KW-1185">Reference proteome</keyword>
<dbReference type="PATRIC" id="fig|1306954.6.peg.2020"/>
<evidence type="ECO:0000313" key="1">
    <source>
        <dbReference type="EMBL" id="KXO07362.1"/>
    </source>
</evidence>
<dbReference type="Gene3D" id="2.60.40.1120">
    <property type="entry name" value="Carboxypeptidase-like, regulatory domain"/>
    <property type="match status" value="1"/>
</dbReference>
<protein>
    <submittedName>
        <fullName evidence="1">Uncharacterized protein</fullName>
    </submittedName>
</protein>
<sequence>MQNLPACSLRKILLLITAVFRGDYPLDSTTTGGSYCYHFEITQRAKTTVFLTGQNANTDFALTLIKHEADDTLTSLGTSDQPGNADEGLLALTEPGDYYWSMDANASDGSAFQFGAVVNTAVDANELNDAASLSTPIPDDRTPMVGSMDSAQDIDYFSFVAENGQDLHIQFTDAYGQNEWVIEYFTGTVWNTLDANMLYNLGSLPTPFTLNVRISPNPAVAVNPAHDYELLVGSRVTASDSVDVGSDENLVRMSTSPFLTDQVHNELDWSIRVLDSSGNPVEGAEVTFKYYTDDIPLTGDTAISNSSGIAGNIISLPDCTGNYSTTDYSGGYTWLSEFNAGKWSIRVKDTDPNEVGVGGDNYPAVTLGHICDQTIQ</sequence>
<dbReference type="Proteomes" id="UP000070282">
    <property type="component" value="Unassembled WGS sequence"/>
</dbReference>
<gene>
    <name evidence="1" type="ORF">J122_3452</name>
</gene>
<comment type="caution">
    <text evidence="1">The sequence shown here is derived from an EMBL/GenBank/DDBJ whole genome shotgun (WGS) entry which is preliminary data.</text>
</comment>
<dbReference type="AlphaFoldDB" id="A0A137S4K2"/>
<name>A0A137S4K2_9GAMM</name>
<organism evidence="1 2">
    <name type="scientific">Marinobacter excellens LAMA 842</name>
    <dbReference type="NCBI Taxonomy" id="1306954"/>
    <lineage>
        <taxon>Bacteria</taxon>
        <taxon>Pseudomonadati</taxon>
        <taxon>Pseudomonadota</taxon>
        <taxon>Gammaproteobacteria</taxon>
        <taxon>Pseudomonadales</taxon>
        <taxon>Marinobacteraceae</taxon>
        <taxon>Marinobacter</taxon>
    </lineage>
</organism>
<proteinExistence type="predicted"/>
<reference evidence="2" key="1">
    <citation type="submission" date="2015-12" db="EMBL/GenBank/DDBJ databases">
        <authorList>
            <person name="Lima A."/>
            <person name="Farahani Zayas N."/>
            <person name="Castro Da Silva M.A."/>
            <person name="Cabral A."/>
            <person name="Pessatti M.L."/>
        </authorList>
    </citation>
    <scope>NUCLEOTIDE SEQUENCE [LARGE SCALE GENOMIC DNA]</scope>
    <source>
        <strain evidence="2">LAMA 842</strain>
    </source>
</reference>